<feature type="transmembrane region" description="Helical" evidence="7">
    <location>
        <begin position="6"/>
        <end position="26"/>
    </location>
</feature>
<feature type="transmembrane region" description="Helical" evidence="7">
    <location>
        <begin position="176"/>
        <end position="194"/>
    </location>
</feature>
<protein>
    <submittedName>
        <fullName evidence="9">Membrane protein YeiH</fullName>
    </submittedName>
</protein>
<keyword evidence="10" id="KW-1185">Reference proteome</keyword>
<feature type="domain" description="Glycine transporter" evidence="8">
    <location>
        <begin position="95"/>
        <end position="164"/>
    </location>
</feature>
<reference evidence="9 10" key="1">
    <citation type="submission" date="2023-07" db="EMBL/GenBank/DDBJ databases">
        <title>Genomic Encyclopedia of Type Strains, Phase IV (KMG-IV): sequencing the most valuable type-strain genomes for metagenomic binning, comparative biology and taxonomic classification.</title>
        <authorList>
            <person name="Goeker M."/>
        </authorList>
    </citation>
    <scope>NUCLEOTIDE SEQUENCE [LARGE SCALE GENOMIC DNA]</scope>
    <source>
        <strain evidence="9 10">DSM 17740</strain>
    </source>
</reference>
<feature type="transmembrane region" description="Helical" evidence="7">
    <location>
        <begin position="33"/>
        <end position="53"/>
    </location>
</feature>
<evidence type="ECO:0000256" key="6">
    <source>
        <dbReference type="ARBA" id="ARBA00023136"/>
    </source>
</evidence>
<evidence type="ECO:0000259" key="8">
    <source>
        <dbReference type="Pfam" id="PF03458"/>
    </source>
</evidence>
<dbReference type="EMBL" id="JAUSUQ010000014">
    <property type="protein sequence ID" value="MDQ0340495.1"/>
    <property type="molecule type" value="Genomic_DNA"/>
</dbReference>
<evidence type="ECO:0000256" key="5">
    <source>
        <dbReference type="ARBA" id="ARBA00022989"/>
    </source>
</evidence>
<feature type="transmembrane region" description="Helical" evidence="7">
    <location>
        <begin position="118"/>
        <end position="140"/>
    </location>
</feature>
<dbReference type="Proteomes" id="UP001232445">
    <property type="component" value="Unassembled WGS sequence"/>
</dbReference>
<dbReference type="Pfam" id="PF03458">
    <property type="entry name" value="Gly_transporter"/>
    <property type="match status" value="2"/>
</dbReference>
<evidence type="ECO:0000256" key="3">
    <source>
        <dbReference type="ARBA" id="ARBA00022475"/>
    </source>
</evidence>
<evidence type="ECO:0000313" key="10">
    <source>
        <dbReference type="Proteomes" id="UP001232445"/>
    </source>
</evidence>
<evidence type="ECO:0000256" key="7">
    <source>
        <dbReference type="SAM" id="Phobius"/>
    </source>
</evidence>
<accession>A0ABU0CVP3</accession>
<feature type="domain" description="Glycine transporter" evidence="8">
    <location>
        <begin position="8"/>
        <end position="80"/>
    </location>
</feature>
<keyword evidence="5 7" id="KW-1133">Transmembrane helix</keyword>
<dbReference type="PANTHER" id="PTHR30506:SF3">
    <property type="entry name" value="UPF0126 INNER MEMBRANE PROTEIN YADS-RELATED"/>
    <property type="match status" value="1"/>
</dbReference>
<gene>
    <name evidence="9" type="ORF">J2S00_003310</name>
</gene>
<evidence type="ECO:0000256" key="4">
    <source>
        <dbReference type="ARBA" id="ARBA00022692"/>
    </source>
</evidence>
<feature type="transmembrane region" description="Helical" evidence="7">
    <location>
        <begin position="152"/>
        <end position="170"/>
    </location>
</feature>
<keyword evidence="3" id="KW-1003">Cell membrane</keyword>
<organism evidence="9 10">
    <name type="scientific">Caldalkalibacillus uzonensis</name>
    <dbReference type="NCBI Taxonomy" id="353224"/>
    <lineage>
        <taxon>Bacteria</taxon>
        <taxon>Bacillati</taxon>
        <taxon>Bacillota</taxon>
        <taxon>Bacilli</taxon>
        <taxon>Bacillales</taxon>
        <taxon>Bacillaceae</taxon>
        <taxon>Caldalkalibacillus</taxon>
    </lineage>
</organism>
<comment type="caution">
    <text evidence="9">The sequence shown here is derived from an EMBL/GenBank/DDBJ whole genome shotgun (WGS) entry which is preliminary data.</text>
</comment>
<dbReference type="PANTHER" id="PTHR30506">
    <property type="entry name" value="INNER MEMBRANE PROTEIN"/>
    <property type="match status" value="1"/>
</dbReference>
<evidence type="ECO:0000256" key="1">
    <source>
        <dbReference type="ARBA" id="ARBA00004651"/>
    </source>
</evidence>
<name>A0ABU0CVP3_9BACI</name>
<feature type="transmembrane region" description="Helical" evidence="7">
    <location>
        <begin position="65"/>
        <end position="85"/>
    </location>
</feature>
<evidence type="ECO:0000256" key="2">
    <source>
        <dbReference type="ARBA" id="ARBA00008193"/>
    </source>
</evidence>
<sequence length="211" mass="23260">MVNLTWEVLNVIGTMAFAISGAIVAMREEYDLLGVYVLSFVTAFGGGAVRNVLLGLPVSLLWEQQMLFIIVFVVVSLLMVLPQLIIKPWNRWGHFFDAIGLSAFAIQGAMLASQAGHSLAAVIVAATLTGTGGGIIRDVLVGRKPLVFRDEIYALWAALAGFIVGMGWVIPPWTTYFLFVIVVVLRMVSVFYKWRLPKARAIQTSEEERRS</sequence>
<comment type="similarity">
    <text evidence="2">Belongs to the UPF0126 family.</text>
</comment>
<keyword evidence="6 7" id="KW-0472">Membrane</keyword>
<proteinExistence type="inferred from homology"/>
<dbReference type="InterPro" id="IPR005115">
    <property type="entry name" value="Gly_transporter"/>
</dbReference>
<comment type="subcellular location">
    <subcellularLocation>
        <location evidence="1">Cell membrane</location>
        <topology evidence="1">Multi-pass membrane protein</topology>
    </subcellularLocation>
</comment>
<evidence type="ECO:0000313" key="9">
    <source>
        <dbReference type="EMBL" id="MDQ0340495.1"/>
    </source>
</evidence>
<keyword evidence="4 7" id="KW-0812">Transmembrane</keyword>